<evidence type="ECO:0000256" key="4">
    <source>
        <dbReference type="PROSITE-ProRule" id="PRU00192"/>
    </source>
</evidence>
<accession>A0A401PDY8</accession>
<dbReference type="GO" id="GO:0005634">
    <property type="term" value="C:nucleus"/>
    <property type="evidence" value="ECO:0007669"/>
    <property type="project" value="UniProtKB-SubCell"/>
</dbReference>
<keyword evidence="9" id="KW-1185">Reference proteome</keyword>
<dbReference type="Proteomes" id="UP000288216">
    <property type="component" value="Unassembled WGS sequence"/>
</dbReference>
<dbReference type="InterPro" id="IPR056181">
    <property type="entry name" value="SH3BP4_C"/>
</dbReference>
<dbReference type="CDD" id="cd01670">
    <property type="entry name" value="Death"/>
    <property type="match status" value="1"/>
</dbReference>
<evidence type="ECO:0000313" key="8">
    <source>
        <dbReference type="EMBL" id="GCB71337.1"/>
    </source>
</evidence>
<keyword evidence="2 4" id="KW-0728">SH3 domain</keyword>
<dbReference type="PROSITE" id="PS51145">
    <property type="entry name" value="ZU5"/>
    <property type="match status" value="1"/>
</dbReference>
<dbReference type="PANTHER" id="PTHR15603:SF1">
    <property type="entry name" value="METASTASIS-ASSOCIATED IN COLON CANCER PROTEIN 1"/>
    <property type="match status" value="1"/>
</dbReference>
<reference evidence="8 9" key="1">
    <citation type="journal article" date="2018" name="Nat. Ecol. Evol.">
        <title>Shark genomes provide insights into elasmobranch evolution and the origin of vertebrates.</title>
        <authorList>
            <person name="Hara Y"/>
            <person name="Yamaguchi K"/>
            <person name="Onimaru K"/>
            <person name="Kadota M"/>
            <person name="Koyanagi M"/>
            <person name="Keeley SD"/>
            <person name="Tatsumi K"/>
            <person name="Tanaka K"/>
            <person name="Motone F"/>
            <person name="Kageyama Y"/>
            <person name="Nozu R"/>
            <person name="Adachi N"/>
            <person name="Nishimura O"/>
            <person name="Nakagawa R"/>
            <person name="Tanegashima C"/>
            <person name="Kiyatake I"/>
            <person name="Matsumoto R"/>
            <person name="Murakumo K"/>
            <person name="Nishida K"/>
            <person name="Terakita A"/>
            <person name="Kuratani S"/>
            <person name="Sato K"/>
            <person name="Hyodo S Kuraku.S."/>
        </authorList>
    </citation>
    <scope>NUCLEOTIDE SEQUENCE [LARGE SCALE GENOMIC DNA]</scope>
</reference>
<protein>
    <recommendedName>
        <fullName evidence="10">ZU5 domain-containing protein</fullName>
    </recommendedName>
</protein>
<dbReference type="Pfam" id="PF23637">
    <property type="entry name" value="SH3BP4_C"/>
    <property type="match status" value="1"/>
</dbReference>
<dbReference type="Pfam" id="PF23640">
    <property type="entry name" value="UPA_SH3BP4"/>
    <property type="match status" value="1"/>
</dbReference>
<dbReference type="PROSITE" id="PS50002">
    <property type="entry name" value="SH3"/>
    <property type="match status" value="1"/>
</dbReference>
<dbReference type="InterPro" id="IPR056183">
    <property type="entry name" value="DEATH_SH3BP4"/>
</dbReference>
<evidence type="ECO:0000256" key="3">
    <source>
        <dbReference type="ARBA" id="ARBA00023242"/>
    </source>
</evidence>
<comment type="caution">
    <text evidence="8">The sequence shown here is derived from an EMBL/GenBank/DDBJ whole genome shotgun (WGS) entry which is preliminary data.</text>
</comment>
<dbReference type="GO" id="GO:0005737">
    <property type="term" value="C:cytoplasm"/>
    <property type="evidence" value="ECO:0007669"/>
    <property type="project" value="TreeGrafter"/>
</dbReference>
<gene>
    <name evidence="8" type="ORF">scyTo_0001532</name>
</gene>
<dbReference type="OMA" id="IVHASTY"/>
<evidence type="ECO:0000313" key="9">
    <source>
        <dbReference type="Proteomes" id="UP000288216"/>
    </source>
</evidence>
<comment type="subcellular location">
    <subcellularLocation>
        <location evidence="1">Nucleus</location>
    </subcellularLocation>
</comment>
<dbReference type="Pfam" id="PF24094">
    <property type="entry name" value="DEATH_SH3BP4"/>
    <property type="match status" value="1"/>
</dbReference>
<dbReference type="AlphaFoldDB" id="A0A401PDY8"/>
<dbReference type="STRING" id="75743.A0A401PDY8"/>
<dbReference type="InterPro" id="IPR001452">
    <property type="entry name" value="SH3_domain"/>
</dbReference>
<feature type="compositionally biased region" description="Basic residues" evidence="5">
    <location>
        <begin position="1"/>
        <end position="12"/>
    </location>
</feature>
<feature type="domain" description="ZU5" evidence="7">
    <location>
        <begin position="218"/>
        <end position="355"/>
    </location>
</feature>
<dbReference type="EMBL" id="BFAA01000348">
    <property type="protein sequence ID" value="GCB71337.1"/>
    <property type="molecule type" value="Genomic_DNA"/>
</dbReference>
<dbReference type="InterPro" id="IPR056182">
    <property type="entry name" value="UPA_SH3BP4"/>
</dbReference>
<evidence type="ECO:0000256" key="2">
    <source>
        <dbReference type="ARBA" id="ARBA00022443"/>
    </source>
</evidence>
<name>A0A401PDY8_SCYTO</name>
<feature type="domain" description="SH3" evidence="6">
    <location>
        <begin position="550"/>
        <end position="620"/>
    </location>
</feature>
<feature type="region of interest" description="Disordered" evidence="5">
    <location>
        <begin position="1"/>
        <end position="23"/>
    </location>
</feature>
<sequence>MAVRAHSPRHTRSRSEGTLIDLDENPSTNNVFLKDNSNFHEISHGQDTDLPKDWNESVFDSPSHPVSQNTNPFWNGLSESNPFLDDITKMGDKRSCPVSALTDDSLLLFENPTIADSVSSSTDDLELDHLIYIGKPFAKHHGRWKSASDILDFSNKEDVPQNNRPVSQFMVPNLESFQNNREAYKMAWLNHRQLTRSCLDLDMISQNPGWGQTQAIETHIVCKMDHKGGSLQLPESDISVHIPEGHVIPGEIQDVAIKSLLDPPQILNNDHCTTIGPLLELKLSNFNTNGFISLEMKVTAGVKSDPMSQVMTEIVCLCSDSKEGPFEKVHNIYVYKDVMQINLENLGPCMYIVAAIQAKTIQPPALTIWDYLNKMITIGIYGPKHIHPVFTAVCIIFGHNQVPQKLTDVKKNTKNVPPVVLQLWGKHQFVLDRPQDCEISIFPNDSRYEVQGADQNEKIQRTLLKIGRTIRQQFSLSMCKSGEIHSFQLGIQIIGANQDVLTTFSVQTPNPTPKSNVKRRFQRWKEPLTAAPPGEPSPVKYPMFQERPVNILKYGVALKPLLRQPKIEYLLEYFKGDTIALLGMDKVRAIGQTKIKEWYVGFLRGKIGLVHCKNVKVISKEQVMDFSDVKITTKMLLNQIMIPLRKLTYMYSSIRTLITENISSWKEFAEVLGYTDLSLDEICRRPVECESERVACTLEKLKEDCHTGDSRVKRKFLYEVVLGLLKLDCQGTVARLVQDVIMLSTAVELGARWKELGEKLYKLSKQQVEAYEAPHRTKSGEINHETMWKPAYDFLYTWSIKFGDGYRDVLQELQSALDKMKNPITRHWRHLTGILILVTCMEILRAAAFSKHDEE</sequence>
<evidence type="ECO:0000256" key="5">
    <source>
        <dbReference type="SAM" id="MobiDB-lite"/>
    </source>
</evidence>
<evidence type="ECO:0000259" key="7">
    <source>
        <dbReference type="PROSITE" id="PS51145"/>
    </source>
</evidence>
<evidence type="ECO:0008006" key="10">
    <source>
        <dbReference type="Google" id="ProtNLM"/>
    </source>
</evidence>
<dbReference type="PANTHER" id="PTHR15603">
    <property type="entry name" value="SH3 DOMAIN-CONTAINING PROTEIN"/>
    <property type="match status" value="1"/>
</dbReference>
<dbReference type="OrthoDB" id="10000126at2759"/>
<proteinExistence type="predicted"/>
<dbReference type="Gene3D" id="2.60.220.30">
    <property type="match status" value="1"/>
</dbReference>
<evidence type="ECO:0000256" key="1">
    <source>
        <dbReference type="ARBA" id="ARBA00004123"/>
    </source>
</evidence>
<organism evidence="8 9">
    <name type="scientific">Scyliorhinus torazame</name>
    <name type="common">Cloudy catshark</name>
    <name type="synonym">Catulus torazame</name>
    <dbReference type="NCBI Taxonomy" id="75743"/>
    <lineage>
        <taxon>Eukaryota</taxon>
        <taxon>Metazoa</taxon>
        <taxon>Chordata</taxon>
        <taxon>Craniata</taxon>
        <taxon>Vertebrata</taxon>
        <taxon>Chondrichthyes</taxon>
        <taxon>Elasmobranchii</taxon>
        <taxon>Galeomorphii</taxon>
        <taxon>Galeoidea</taxon>
        <taxon>Carcharhiniformes</taxon>
        <taxon>Scyliorhinidae</taxon>
        <taxon>Scyliorhinus</taxon>
    </lineage>
</organism>
<evidence type="ECO:0000259" key="6">
    <source>
        <dbReference type="PROSITE" id="PS50002"/>
    </source>
</evidence>
<keyword evidence="3" id="KW-0539">Nucleus</keyword>
<dbReference type="InterPro" id="IPR000906">
    <property type="entry name" value="ZU5_dom"/>
</dbReference>